<dbReference type="AlphaFoldDB" id="A0A6A6GGP0"/>
<keyword evidence="2" id="KW-0472">Membrane</keyword>
<evidence type="ECO:0000313" key="3">
    <source>
        <dbReference type="EMBL" id="KAF2224904.1"/>
    </source>
</evidence>
<evidence type="ECO:0000256" key="2">
    <source>
        <dbReference type="SAM" id="Phobius"/>
    </source>
</evidence>
<feature type="transmembrane region" description="Helical" evidence="2">
    <location>
        <begin position="232"/>
        <end position="249"/>
    </location>
</feature>
<protein>
    <submittedName>
        <fullName evidence="3">Uncharacterized protein</fullName>
    </submittedName>
</protein>
<evidence type="ECO:0000313" key="4">
    <source>
        <dbReference type="Proteomes" id="UP000799538"/>
    </source>
</evidence>
<dbReference type="EMBL" id="ML992504">
    <property type="protein sequence ID" value="KAF2224904.1"/>
    <property type="molecule type" value="Genomic_DNA"/>
</dbReference>
<feature type="transmembrane region" description="Helical" evidence="2">
    <location>
        <begin position="153"/>
        <end position="171"/>
    </location>
</feature>
<sequence length="409" mass="45886">MSLRWFPGGREENEGWRLDIVSLLAVIGESTVSDHAQTITASWLCALPRLMPAPQAMLRASRPRRLPPTPGVVVIGAFSGSTVDELNFAANLIHNHRAGSRHWTQCLYRRNLHQARDRLEARDFCPLNIITIASCLLSVGLFVWALILSDGVAAVGVTTLSLASSATGLSLKWKPVLATRKSDNQDVPRGDVILKLRDAAFVVVHCSENITREIYIGSDSVEYYFSSRASKAITGAGTIFLMVGVVLLGNCSWTMQAAIGGTFIFLNAVYWLVALLPLKLFWHVNAYRVEKEQDLHPHITRAHETVNFKGRELPDSYTRTLWYTIHRSRSTSWVWSSASVPDTPMWRQWISEAEQNVDNPNWDAVERKDVILREFKARAEQEREERASGRSSAIEKTDTEGQKVAVRSF</sequence>
<keyword evidence="2" id="KW-0812">Transmembrane</keyword>
<reference evidence="4" key="1">
    <citation type="journal article" date="2020" name="Stud. Mycol.">
        <title>101 Dothideomycetes genomes: A test case for predicting lifestyles and emergence of pathogens.</title>
        <authorList>
            <person name="Haridas S."/>
            <person name="Albert R."/>
            <person name="Binder M."/>
            <person name="Bloem J."/>
            <person name="LaButti K."/>
            <person name="Salamov A."/>
            <person name="Andreopoulos B."/>
            <person name="Baker S."/>
            <person name="Barry K."/>
            <person name="Bills G."/>
            <person name="Bluhm B."/>
            <person name="Cannon C."/>
            <person name="Castanera R."/>
            <person name="Culley D."/>
            <person name="Daum C."/>
            <person name="Ezra D."/>
            <person name="Gonzalez J."/>
            <person name="Henrissat B."/>
            <person name="Kuo A."/>
            <person name="Liang C."/>
            <person name="Lipzen A."/>
            <person name="Lutzoni F."/>
            <person name="Magnuson J."/>
            <person name="Mondo S."/>
            <person name="Nolan M."/>
            <person name="Ohm R."/>
            <person name="Pangilinan J."/>
            <person name="Park H.-J."/>
            <person name="Ramirez L."/>
            <person name="Alfaro M."/>
            <person name="Sun H."/>
            <person name="Tritt A."/>
            <person name="Yoshinaga Y."/>
            <person name="Zwiers L.-H."/>
            <person name="Turgeon B."/>
            <person name="Goodwin S."/>
            <person name="Spatafora J."/>
            <person name="Crous P."/>
            <person name="Grigoriev I."/>
        </authorList>
    </citation>
    <scope>NUCLEOTIDE SEQUENCE [LARGE SCALE GENOMIC DNA]</scope>
    <source>
        <strain evidence="4">CECT 20119</strain>
    </source>
</reference>
<organism evidence="3 4">
    <name type="scientific">Elsinoe ampelina</name>
    <dbReference type="NCBI Taxonomy" id="302913"/>
    <lineage>
        <taxon>Eukaryota</taxon>
        <taxon>Fungi</taxon>
        <taxon>Dikarya</taxon>
        <taxon>Ascomycota</taxon>
        <taxon>Pezizomycotina</taxon>
        <taxon>Dothideomycetes</taxon>
        <taxon>Dothideomycetidae</taxon>
        <taxon>Myriangiales</taxon>
        <taxon>Elsinoaceae</taxon>
        <taxon>Elsinoe</taxon>
    </lineage>
</organism>
<dbReference type="Proteomes" id="UP000799538">
    <property type="component" value="Unassembled WGS sequence"/>
</dbReference>
<feature type="compositionally biased region" description="Basic and acidic residues" evidence="1">
    <location>
        <begin position="379"/>
        <end position="401"/>
    </location>
</feature>
<name>A0A6A6GGP0_9PEZI</name>
<keyword evidence="2" id="KW-1133">Transmembrane helix</keyword>
<keyword evidence="4" id="KW-1185">Reference proteome</keyword>
<feature type="transmembrane region" description="Helical" evidence="2">
    <location>
        <begin position="255"/>
        <end position="278"/>
    </location>
</feature>
<evidence type="ECO:0000256" key="1">
    <source>
        <dbReference type="SAM" id="MobiDB-lite"/>
    </source>
</evidence>
<dbReference type="OrthoDB" id="5412502at2759"/>
<feature type="region of interest" description="Disordered" evidence="1">
    <location>
        <begin position="379"/>
        <end position="409"/>
    </location>
</feature>
<accession>A0A6A6GGP0</accession>
<feature type="transmembrane region" description="Helical" evidence="2">
    <location>
        <begin position="124"/>
        <end position="147"/>
    </location>
</feature>
<proteinExistence type="predicted"/>
<gene>
    <name evidence="3" type="ORF">BDZ85DRAFT_233119</name>
</gene>